<feature type="transmembrane region" description="Helical" evidence="1">
    <location>
        <begin position="39"/>
        <end position="62"/>
    </location>
</feature>
<reference evidence="2" key="1">
    <citation type="submission" date="2018-06" db="EMBL/GenBank/DDBJ databases">
        <authorList>
            <person name="Zhirakovskaya E."/>
        </authorList>
    </citation>
    <scope>NUCLEOTIDE SEQUENCE</scope>
</reference>
<dbReference type="CDD" id="cd01610">
    <property type="entry name" value="PAP2_like"/>
    <property type="match status" value="1"/>
</dbReference>
<keyword evidence="1" id="KW-0472">Membrane</keyword>
<organism evidence="2">
    <name type="scientific">hydrothermal vent metagenome</name>
    <dbReference type="NCBI Taxonomy" id="652676"/>
    <lineage>
        <taxon>unclassified sequences</taxon>
        <taxon>metagenomes</taxon>
        <taxon>ecological metagenomes</taxon>
    </lineage>
</organism>
<feature type="transmembrane region" description="Helical" evidence="1">
    <location>
        <begin position="68"/>
        <end position="90"/>
    </location>
</feature>
<dbReference type="SUPFAM" id="SSF48317">
    <property type="entry name" value="Acid phosphatase/Vanadium-dependent haloperoxidase"/>
    <property type="match status" value="1"/>
</dbReference>
<evidence type="ECO:0008006" key="3">
    <source>
        <dbReference type="Google" id="ProtNLM"/>
    </source>
</evidence>
<keyword evidence="1" id="KW-1133">Transmembrane helix</keyword>
<sequence length="227" mass="24471">MTHPFTPSPVHPLIPSMKKLPPLDQLAQNRTGVVKAARIFSNVISPPVMFAVVGLTFGLAALPNWLGFFWAAVYGLLTSLAPILVVLYLLKTGRITELHMSNTRERNIPYLSGILFSAIAYGLIAGFDGPELLRCLALFNVIELTALLVINQFWLISLHSTGAAATAVLVGLIFGWPTSLLLAGPMVISVCWVRLFLKRHTPAQVVAGLALGTVVVLALTPFGCFIT</sequence>
<dbReference type="AlphaFoldDB" id="A0A3B0UKZ7"/>
<protein>
    <recommendedName>
        <fullName evidence="3">Phosphatidic acid phosphatase type 2/haloperoxidase domain-containing protein</fullName>
    </recommendedName>
</protein>
<feature type="transmembrane region" description="Helical" evidence="1">
    <location>
        <begin position="203"/>
        <end position="226"/>
    </location>
</feature>
<dbReference type="Gene3D" id="1.20.144.10">
    <property type="entry name" value="Phosphatidic acid phosphatase type 2/haloperoxidase"/>
    <property type="match status" value="1"/>
</dbReference>
<evidence type="ECO:0000256" key="1">
    <source>
        <dbReference type="SAM" id="Phobius"/>
    </source>
</evidence>
<name>A0A3B0UKZ7_9ZZZZ</name>
<feature type="transmembrane region" description="Helical" evidence="1">
    <location>
        <begin position="168"/>
        <end position="197"/>
    </location>
</feature>
<feature type="transmembrane region" description="Helical" evidence="1">
    <location>
        <begin position="136"/>
        <end position="156"/>
    </location>
</feature>
<dbReference type="InterPro" id="IPR036938">
    <property type="entry name" value="PAP2/HPO_sf"/>
</dbReference>
<gene>
    <name evidence="2" type="ORF">MNBD_CHLOROFLEXI01-4735</name>
</gene>
<proteinExistence type="predicted"/>
<feature type="transmembrane region" description="Helical" evidence="1">
    <location>
        <begin position="110"/>
        <end position="130"/>
    </location>
</feature>
<keyword evidence="1" id="KW-0812">Transmembrane</keyword>
<evidence type="ECO:0000313" key="2">
    <source>
        <dbReference type="EMBL" id="VAW31418.1"/>
    </source>
</evidence>
<dbReference type="EMBL" id="UOEU01000218">
    <property type="protein sequence ID" value="VAW31418.1"/>
    <property type="molecule type" value="Genomic_DNA"/>
</dbReference>
<accession>A0A3B0UKZ7</accession>